<gene>
    <name evidence="2" type="ORF">WN51_01443</name>
</gene>
<keyword evidence="3" id="KW-1185">Reference proteome</keyword>
<feature type="region of interest" description="Disordered" evidence="1">
    <location>
        <begin position="1"/>
        <end position="32"/>
    </location>
</feature>
<dbReference type="Proteomes" id="UP000053105">
    <property type="component" value="Unassembled WGS sequence"/>
</dbReference>
<evidence type="ECO:0000313" key="3">
    <source>
        <dbReference type="Proteomes" id="UP000053105"/>
    </source>
</evidence>
<evidence type="ECO:0000313" key="2">
    <source>
        <dbReference type="EMBL" id="KOX72344.1"/>
    </source>
</evidence>
<feature type="compositionally biased region" description="Basic and acidic residues" evidence="1">
    <location>
        <begin position="118"/>
        <end position="143"/>
    </location>
</feature>
<feature type="region of interest" description="Disordered" evidence="1">
    <location>
        <begin position="103"/>
        <end position="143"/>
    </location>
</feature>
<protein>
    <submittedName>
        <fullName evidence="2">Uncharacterized protein</fullName>
    </submittedName>
</protein>
<evidence type="ECO:0000256" key="1">
    <source>
        <dbReference type="SAM" id="MobiDB-lite"/>
    </source>
</evidence>
<dbReference type="AlphaFoldDB" id="A0A0N0U4I4"/>
<proteinExistence type="predicted"/>
<accession>A0A0N0U4I4</accession>
<name>A0A0N0U4I4_9HYME</name>
<reference evidence="2 3" key="1">
    <citation type="submission" date="2015-07" db="EMBL/GenBank/DDBJ databases">
        <title>The genome of Melipona quadrifasciata.</title>
        <authorList>
            <person name="Pan H."/>
            <person name="Kapheim K."/>
        </authorList>
    </citation>
    <scope>NUCLEOTIDE SEQUENCE [LARGE SCALE GENOMIC DNA]</scope>
    <source>
        <strain evidence="2">0111107301</strain>
        <tissue evidence="2">Whole body</tissue>
    </source>
</reference>
<organism evidence="2 3">
    <name type="scientific">Melipona quadrifasciata</name>
    <dbReference type="NCBI Taxonomy" id="166423"/>
    <lineage>
        <taxon>Eukaryota</taxon>
        <taxon>Metazoa</taxon>
        <taxon>Ecdysozoa</taxon>
        <taxon>Arthropoda</taxon>
        <taxon>Hexapoda</taxon>
        <taxon>Insecta</taxon>
        <taxon>Pterygota</taxon>
        <taxon>Neoptera</taxon>
        <taxon>Endopterygota</taxon>
        <taxon>Hymenoptera</taxon>
        <taxon>Apocrita</taxon>
        <taxon>Aculeata</taxon>
        <taxon>Apoidea</taxon>
        <taxon>Anthophila</taxon>
        <taxon>Apidae</taxon>
        <taxon>Melipona</taxon>
    </lineage>
</organism>
<dbReference type="EMBL" id="KQ435821">
    <property type="protein sequence ID" value="KOX72344.1"/>
    <property type="molecule type" value="Genomic_DNA"/>
</dbReference>
<sequence>MNVNYTGEDTPGAREDNTADIPRQPAYTPNSANTGILRETVRALPRRMKVPGDVQTDVYASALCVIPLAALVPGIRGHHSNGRAPTLYPPHFAIPLSEHLSIKNDSARSGDLRLYTQVKREKEREGEKEMGKSEKETRRLERQ</sequence>